<reference evidence="5" key="1">
    <citation type="submission" date="2020-12" db="EMBL/GenBank/DDBJ databases">
        <title>Desulfobium dissulfuricans gen. nov., sp. nov., a novel mesophilic, sulfate-reducing bacterium isolated from a deep-sea hydrothermal vent.</title>
        <authorList>
            <person name="Hashimoto Y."/>
            <person name="Tame A."/>
            <person name="Sawayama S."/>
            <person name="Miyazaki J."/>
            <person name="Takai K."/>
            <person name="Nakagawa S."/>
        </authorList>
    </citation>
    <scope>NUCLEOTIDE SEQUENCE</scope>
    <source>
        <strain evidence="5">GF1</strain>
    </source>
</reference>
<dbReference type="InterPro" id="IPR012312">
    <property type="entry name" value="Hemerythrin-like"/>
</dbReference>
<dbReference type="Gene3D" id="1.20.120.50">
    <property type="entry name" value="Hemerythrin-like"/>
    <property type="match status" value="1"/>
</dbReference>
<dbReference type="NCBIfam" id="TIGR02481">
    <property type="entry name" value="hemeryth_dom"/>
    <property type="match status" value="1"/>
</dbReference>
<dbReference type="InterPro" id="IPR012827">
    <property type="entry name" value="Hemerythrin_metal-bd"/>
</dbReference>
<dbReference type="PANTHER" id="PTHR37164:SF1">
    <property type="entry name" value="BACTERIOHEMERYTHRIN"/>
    <property type="match status" value="1"/>
</dbReference>
<protein>
    <recommendedName>
        <fullName evidence="4">Hemerythrin-like domain-containing protein</fullName>
    </recommendedName>
</protein>
<dbReference type="SUPFAM" id="SSF47188">
    <property type="entry name" value="Hemerythrin-like"/>
    <property type="match status" value="1"/>
</dbReference>
<evidence type="ECO:0000256" key="1">
    <source>
        <dbReference type="ARBA" id="ARBA00010587"/>
    </source>
</evidence>
<feature type="domain" description="Hemerythrin-like" evidence="4">
    <location>
        <begin position="14"/>
        <end position="119"/>
    </location>
</feature>
<dbReference type="RefSeq" id="WP_267927905.1">
    <property type="nucleotide sequence ID" value="NZ_AP024233.1"/>
</dbReference>
<organism evidence="5 6">
    <name type="scientific">Desulfolithobacter dissulfuricans</name>
    <dbReference type="NCBI Taxonomy" id="2795293"/>
    <lineage>
        <taxon>Bacteria</taxon>
        <taxon>Pseudomonadati</taxon>
        <taxon>Thermodesulfobacteriota</taxon>
        <taxon>Desulfobulbia</taxon>
        <taxon>Desulfobulbales</taxon>
        <taxon>Desulfobulbaceae</taxon>
        <taxon>Desulfolithobacter</taxon>
    </lineage>
</organism>
<evidence type="ECO:0000256" key="2">
    <source>
        <dbReference type="ARBA" id="ARBA00022723"/>
    </source>
</evidence>
<evidence type="ECO:0000259" key="4">
    <source>
        <dbReference type="Pfam" id="PF01814"/>
    </source>
</evidence>
<sequence length="131" mass="15620">MDIIEIWKPEYVVGVEEIDQQHRYLFELWVLLDNIRNQPESSLSLKQALLSLLDYVEIHFSTEEKYLQHHPELEAHRRLHKAFIDKTREFSARFEAGTLDIGQVADYLYNWLCEHIVGTDIPYFLELKKTS</sequence>
<proteinExistence type="inferred from homology"/>
<evidence type="ECO:0000256" key="3">
    <source>
        <dbReference type="ARBA" id="ARBA00023004"/>
    </source>
</evidence>
<dbReference type="InterPro" id="IPR050669">
    <property type="entry name" value="Hemerythrin"/>
</dbReference>
<keyword evidence="3" id="KW-0408">Iron</keyword>
<dbReference type="InterPro" id="IPR035938">
    <property type="entry name" value="Hemerythrin-like_sf"/>
</dbReference>
<keyword evidence="6" id="KW-1185">Reference proteome</keyword>
<accession>A0A915U931</accession>
<dbReference type="NCBIfam" id="NF033749">
    <property type="entry name" value="bact_hemeryth"/>
    <property type="match status" value="1"/>
</dbReference>
<dbReference type="CDD" id="cd12107">
    <property type="entry name" value="Hemerythrin"/>
    <property type="match status" value="1"/>
</dbReference>
<dbReference type="PANTHER" id="PTHR37164">
    <property type="entry name" value="BACTERIOHEMERYTHRIN"/>
    <property type="match status" value="1"/>
</dbReference>
<name>A0A915U931_9BACT</name>
<evidence type="ECO:0000313" key="5">
    <source>
        <dbReference type="EMBL" id="BCO07970.1"/>
    </source>
</evidence>
<dbReference type="GO" id="GO:0046872">
    <property type="term" value="F:metal ion binding"/>
    <property type="evidence" value="ECO:0007669"/>
    <property type="project" value="UniProtKB-KW"/>
</dbReference>
<evidence type="ECO:0000313" key="6">
    <source>
        <dbReference type="Proteomes" id="UP001063350"/>
    </source>
</evidence>
<dbReference type="Pfam" id="PF01814">
    <property type="entry name" value="Hemerythrin"/>
    <property type="match status" value="1"/>
</dbReference>
<dbReference type="EMBL" id="AP024233">
    <property type="protein sequence ID" value="BCO07970.1"/>
    <property type="molecule type" value="Genomic_DNA"/>
</dbReference>
<keyword evidence="2" id="KW-0479">Metal-binding</keyword>
<dbReference type="KEGG" id="ddu:GF1_03460"/>
<gene>
    <name evidence="5" type="ORF">GF1_03460</name>
</gene>
<dbReference type="AlphaFoldDB" id="A0A915U931"/>
<comment type="similarity">
    <text evidence="1">Belongs to the hemerythrin family.</text>
</comment>
<dbReference type="Proteomes" id="UP001063350">
    <property type="component" value="Chromosome"/>
</dbReference>